<dbReference type="GeneID" id="89946496"/>
<gene>
    <name evidence="2" type="primary">YAH1</name>
    <name evidence="2" type="ORF">ATC70_002794</name>
</gene>
<dbReference type="EMBL" id="JASEJX010000015">
    <property type="protein sequence ID" value="KAK4515184.1"/>
    <property type="molecule type" value="Genomic_DNA"/>
</dbReference>
<feature type="compositionally biased region" description="Polar residues" evidence="1">
    <location>
        <begin position="50"/>
        <end position="60"/>
    </location>
</feature>
<dbReference type="AlphaFoldDB" id="A0AAN7DE22"/>
<accession>A0AAN7DE22</accession>
<protein>
    <submittedName>
        <fullName evidence="2">Mitochondrial matrix iron-sulfur protein</fullName>
    </submittedName>
</protein>
<evidence type="ECO:0000313" key="2">
    <source>
        <dbReference type="EMBL" id="KAK4515184.1"/>
    </source>
</evidence>
<feature type="compositionally biased region" description="Basic and acidic residues" evidence="1">
    <location>
        <begin position="67"/>
        <end position="76"/>
    </location>
</feature>
<feature type="region of interest" description="Disordered" evidence="1">
    <location>
        <begin position="37"/>
        <end position="77"/>
    </location>
</feature>
<sequence>MDTNYKEQLIWYENTVKPYAVRPISVKTRVWHASATKVPSPSKQLKLARSSRNSNDNNKALPTARLEPSKPTRDEASAEQFAIWTTNMETDNEEQESCSSLLKFQTTIDADSNLKSSKQSDKHLIDLNASNQKPIISDSVAEVIGIITQLEWISATDSCV</sequence>
<dbReference type="RefSeq" id="XP_064681850.1">
    <property type="nucleotide sequence ID" value="XM_064822164.1"/>
</dbReference>
<name>A0AAN7DE22_9FUNG</name>
<comment type="caution">
    <text evidence="2">The sequence shown here is derived from an EMBL/GenBank/DDBJ whole genome shotgun (WGS) entry which is preliminary data.</text>
</comment>
<reference evidence="2 3" key="1">
    <citation type="submission" date="2022-11" db="EMBL/GenBank/DDBJ databases">
        <title>Mucor velutinosus strain NIH1002 WGS.</title>
        <authorList>
            <person name="Subramanian P."/>
            <person name="Mullikin J.C."/>
            <person name="Segre J.A."/>
            <person name="Zelazny A.M."/>
        </authorList>
    </citation>
    <scope>NUCLEOTIDE SEQUENCE [LARGE SCALE GENOMIC DNA]</scope>
    <source>
        <strain evidence="2 3">NIH1002</strain>
    </source>
</reference>
<evidence type="ECO:0000256" key="1">
    <source>
        <dbReference type="SAM" id="MobiDB-lite"/>
    </source>
</evidence>
<keyword evidence="3" id="KW-1185">Reference proteome</keyword>
<organism evidence="2 3">
    <name type="scientific">Mucor velutinosus</name>
    <dbReference type="NCBI Taxonomy" id="708070"/>
    <lineage>
        <taxon>Eukaryota</taxon>
        <taxon>Fungi</taxon>
        <taxon>Fungi incertae sedis</taxon>
        <taxon>Mucoromycota</taxon>
        <taxon>Mucoromycotina</taxon>
        <taxon>Mucoromycetes</taxon>
        <taxon>Mucorales</taxon>
        <taxon>Mucorineae</taxon>
        <taxon>Mucoraceae</taxon>
        <taxon>Mucor</taxon>
    </lineage>
</organism>
<dbReference type="Proteomes" id="UP001304243">
    <property type="component" value="Unassembled WGS sequence"/>
</dbReference>
<proteinExistence type="predicted"/>
<evidence type="ECO:0000313" key="3">
    <source>
        <dbReference type="Proteomes" id="UP001304243"/>
    </source>
</evidence>